<dbReference type="Proteomes" id="UP000603474">
    <property type="component" value="Unassembled WGS sequence"/>
</dbReference>
<dbReference type="Pfam" id="PF17802">
    <property type="entry name" value="SpaA"/>
    <property type="match status" value="1"/>
</dbReference>
<dbReference type="SUPFAM" id="SSF49401">
    <property type="entry name" value="Bacterial adhesins"/>
    <property type="match status" value="2"/>
</dbReference>
<dbReference type="InterPro" id="IPR008966">
    <property type="entry name" value="Adhesion_dom_sf"/>
</dbReference>
<feature type="domain" description="SpaA-like prealbumin fold" evidence="7">
    <location>
        <begin position="1164"/>
        <end position="1269"/>
    </location>
</feature>
<dbReference type="RefSeq" id="WP_187012657.1">
    <property type="nucleotide sequence ID" value="NZ_JACRWG010000043.1"/>
</dbReference>
<keyword evidence="6" id="KW-0812">Transmembrane</keyword>
<feature type="transmembrane region" description="Helical" evidence="6">
    <location>
        <begin position="1534"/>
        <end position="1554"/>
    </location>
</feature>
<accession>A0ABR7KCQ0</accession>
<keyword evidence="6" id="KW-1133">Transmembrane helix</keyword>
<evidence type="ECO:0000313" key="8">
    <source>
        <dbReference type="EMBL" id="MBC6010469.1"/>
    </source>
</evidence>
<keyword evidence="9" id="KW-1185">Reference proteome</keyword>
<evidence type="ECO:0000256" key="5">
    <source>
        <dbReference type="ARBA" id="ARBA00023088"/>
    </source>
</evidence>
<keyword evidence="6" id="KW-0472">Membrane</keyword>
<evidence type="ECO:0000256" key="3">
    <source>
        <dbReference type="ARBA" id="ARBA00022525"/>
    </source>
</evidence>
<keyword evidence="2" id="KW-0134">Cell wall</keyword>
<dbReference type="Gene3D" id="2.60.40.1280">
    <property type="match status" value="1"/>
</dbReference>
<keyword evidence="5" id="KW-0572">Peptidoglycan-anchor</keyword>
<comment type="caution">
    <text evidence="8">The sequence shown here is derived from an EMBL/GenBank/DDBJ whole genome shotgun (WGS) entry which is preliminary data.</text>
</comment>
<gene>
    <name evidence="8" type="ORF">H8909_09485</name>
</gene>
<feature type="transmembrane region" description="Helical" evidence="6">
    <location>
        <begin position="12"/>
        <end position="32"/>
    </location>
</feature>
<sequence length="1562" mass="175469">MRKYNGINRKKIMFIFGMVLIIATSFFCLNNARMDDFTSLITDTTVQYQEEGAMKDYTADVHLKDNTPLSITIKAAIPQGTLARIEETDNTIVKNETLTYSLPEQLKVEDVQANKLYLEDDLVNSIGSYEIKNNVLTMSFDEEQINTNAETELKIALVLDTDSSHITYDTNGTSTISFNKKTIELNKYIEQPVETKVTNQMNEQAVEEVVTASNYATYTASDNYQNEEEIQTGNIETTDQSVDFGNYLTCATVMKNVNGHWEKVENNTFTDGDQVQVSLSYQLPPNTVHENNQVIYYQLPDGVRPTEEHRGKVMQRGEVVGHYIINTDGKILIEFNDDFADGEAFIGDIQFEGTISKTGDGDQNEISFGNDTEKIIVTKKKDNYDLDLRKQAQLSEDKSKINYQIVASTRNGTGETLTITDSFVSNTNAKGTYDQSSMKLYKVSAGGTRTEVTDKEPSIKTTNGQQTFTYDNLDKLEKGEQYIVEYSANVEESNTKTDGSSKIQNNACASNKYVDRWAGTTTEISKTMISKGGWYDQSTGLIKWQINVNAGKQNISGYHLEDTLPEGIEFSGNIEITDSSGHIIKTITPNGKNIDYTFPDNSKDSYTVTYYTTAPNRNGNVSNSSTIGKGDKEYTSTGVVGVTHRTWAVDKSWRNETVSAEGQRKYNWYASVVIPEGNLTEFTYVDTIKDAIDENGNTKRDTHYAIASELDAELKQNVHLNSNNGYLDDSVDFEFIYKDADGNVIKATDSTTHVKSFEIKVKPKNGQTITNAQRLSIDSYSTNLDTSHQIAGESWEFSNTGKKDDLEKVSTHSYSKPKPVVKQGGVKSEYDDRITYQNGTVSADLEETNGILYYRVLINTNLTDNDEIYLTDIMPEGANYVDGSLQAAFYDNDYWSYPMIESYDPSLKDEDPSGWDSDRHVYVYDLTANKKPTVTVENGQIHITIPRGYNYNLNSGSGSGRTIQLTYQMTVSDDTSWNDPNQTQKTYRNRVKWGDNSDSQKTEVTRELSEVQKNGAQIYNDNGQPTGKVKYNVVINPASKDLDNKSDTLKLKDRLTLPPGASATLSLDETKLYYLDLSNRDNNYRGEVVDSSLYRIAYDDINNEISVIVPDEFACVLEYTYVVDEGNIAGDYQISNSATLNGQFESSVQTNVMNLSSSATAEKGRLKIYKVDDKDYTKRLTGAEFRLEKFDEAKNQWIDITKDVAFDHKSIKTNKNGEIIFQGDESHVILYGGTIYRLTETKAPANYDLSSDPYYFVLVRKNQQETIASTKERMQPVFQNAKADINKAHFFNNNEEVYMYITNHTSNVNVRKVWVDSNNKPTTNGSKDIKVQLYKTTKKKETCHVDLHLTGSNWGGAEKTITVSKNKPFTVKFVNNGITDFTEDKFTVTKNGQNYGSVNCATESNKNILTVTTDSITEDCDIYITDKTKRFWFDTNYFELICDEPDVSTTKTKVGEAVTLNAGNSWSYSWSGEALREGVTDGEDYYYTVEEVDAPSGYQVSYTNNDGIQEGDITVTNKKLDNYDLPDTGGFGTFGYYAIGTLFITATLFAIIAINKKKGAYN</sequence>
<name>A0ABR7KCQ0_9FIRM</name>
<evidence type="ECO:0000256" key="4">
    <source>
        <dbReference type="ARBA" id="ARBA00022729"/>
    </source>
</evidence>
<organism evidence="8 9">
    <name type="scientific">Catenibacterium faecis</name>
    <dbReference type="NCBI Taxonomy" id="2764323"/>
    <lineage>
        <taxon>Bacteria</taxon>
        <taxon>Bacillati</taxon>
        <taxon>Bacillota</taxon>
        <taxon>Erysipelotrichia</taxon>
        <taxon>Erysipelotrichales</taxon>
        <taxon>Coprobacillaceae</taxon>
        <taxon>Catenibacterium</taxon>
    </lineage>
</organism>
<protein>
    <recommendedName>
        <fullName evidence="7">SpaA-like prealbumin fold domain-containing protein</fullName>
    </recommendedName>
</protein>
<dbReference type="Gene3D" id="2.60.40.740">
    <property type="match status" value="2"/>
</dbReference>
<keyword evidence="3" id="KW-0964">Secreted</keyword>
<dbReference type="Gene3D" id="2.60.40.1140">
    <property type="entry name" value="Collagen-binding surface protein Cna, B-type domain"/>
    <property type="match status" value="1"/>
</dbReference>
<evidence type="ECO:0000259" key="7">
    <source>
        <dbReference type="Pfam" id="PF17802"/>
    </source>
</evidence>
<evidence type="ECO:0000256" key="2">
    <source>
        <dbReference type="ARBA" id="ARBA00022512"/>
    </source>
</evidence>
<comment type="subcellular location">
    <subcellularLocation>
        <location evidence="1">Secreted</location>
        <location evidence="1">Cell wall</location>
    </subcellularLocation>
</comment>
<proteinExistence type="predicted"/>
<dbReference type="EMBL" id="JACRWG010000043">
    <property type="protein sequence ID" value="MBC6010469.1"/>
    <property type="molecule type" value="Genomic_DNA"/>
</dbReference>
<dbReference type="InterPro" id="IPR011252">
    <property type="entry name" value="Fibrogen-bd_dom1"/>
</dbReference>
<dbReference type="SUPFAM" id="SSF49478">
    <property type="entry name" value="Cna protein B-type domain"/>
    <property type="match status" value="1"/>
</dbReference>
<keyword evidence="4" id="KW-0732">Signal</keyword>
<dbReference type="InterPro" id="IPR041033">
    <property type="entry name" value="SpaA_PFL_dom_1"/>
</dbReference>
<evidence type="ECO:0000256" key="6">
    <source>
        <dbReference type="SAM" id="Phobius"/>
    </source>
</evidence>
<evidence type="ECO:0000313" key="9">
    <source>
        <dbReference type="Proteomes" id="UP000603474"/>
    </source>
</evidence>
<reference evidence="8 9" key="1">
    <citation type="submission" date="2020-08" db="EMBL/GenBank/DDBJ databases">
        <authorList>
            <person name="Liu C."/>
            <person name="Sun Q."/>
        </authorList>
    </citation>
    <scope>NUCLEOTIDE SEQUENCE [LARGE SCALE GENOMIC DNA]</scope>
    <source>
        <strain evidence="8 9">NSJ-22</strain>
    </source>
</reference>
<evidence type="ECO:0000256" key="1">
    <source>
        <dbReference type="ARBA" id="ARBA00004191"/>
    </source>
</evidence>
<dbReference type="InterPro" id="IPR013783">
    <property type="entry name" value="Ig-like_fold"/>
</dbReference>
<dbReference type="Gene3D" id="2.60.40.10">
    <property type="entry name" value="Immunoglobulins"/>
    <property type="match status" value="1"/>
</dbReference>